<sequence>MLFFRSKLRSRLDFVKPSVAGTIRRSQDAQQQCRQQHSRDRWFTVVESVLVRDYRKGEDKWTHCVILEKTGPVLNKVNVGAQGVWKRHVDQMLTRPESGSQQVTVDPPTSSQMSPAQSGSDTMLHPCTSLQEETVEQVLGTTSPPETPQSLKPAPTDCTQVRECVRRYPVRVTKPPARYRDG</sequence>
<feature type="compositionally biased region" description="Polar residues" evidence="1">
    <location>
        <begin position="139"/>
        <end position="150"/>
    </location>
</feature>
<accession>A0A1A7ZK95</accession>
<dbReference type="EMBL" id="HADY01004393">
    <property type="protein sequence ID" value="SBP42878.1"/>
    <property type="molecule type" value="Transcribed_RNA"/>
</dbReference>
<protein>
    <submittedName>
        <fullName evidence="2">Uncharacterized protein</fullName>
    </submittedName>
</protein>
<proteinExistence type="predicted"/>
<organism evidence="2">
    <name type="scientific">Nothobranchius furzeri</name>
    <name type="common">Turquoise killifish</name>
    <dbReference type="NCBI Taxonomy" id="105023"/>
    <lineage>
        <taxon>Eukaryota</taxon>
        <taxon>Metazoa</taxon>
        <taxon>Chordata</taxon>
        <taxon>Craniata</taxon>
        <taxon>Vertebrata</taxon>
        <taxon>Euteleostomi</taxon>
        <taxon>Actinopterygii</taxon>
        <taxon>Neopterygii</taxon>
        <taxon>Teleostei</taxon>
        <taxon>Neoteleostei</taxon>
        <taxon>Acanthomorphata</taxon>
        <taxon>Ovalentaria</taxon>
        <taxon>Atherinomorphae</taxon>
        <taxon>Cyprinodontiformes</taxon>
        <taxon>Nothobranchiidae</taxon>
        <taxon>Nothobranchius</taxon>
    </lineage>
</organism>
<evidence type="ECO:0000256" key="1">
    <source>
        <dbReference type="SAM" id="MobiDB-lite"/>
    </source>
</evidence>
<feature type="compositionally biased region" description="Polar residues" evidence="1">
    <location>
        <begin position="97"/>
        <end position="121"/>
    </location>
</feature>
<dbReference type="AlphaFoldDB" id="A0A1A7ZK95"/>
<evidence type="ECO:0000313" key="2">
    <source>
        <dbReference type="EMBL" id="SBP42878.1"/>
    </source>
</evidence>
<reference evidence="2" key="2">
    <citation type="submission" date="2016-06" db="EMBL/GenBank/DDBJ databases">
        <title>The genome of a short-lived fish provides insights into sex chromosome evolution and the genetic control of aging.</title>
        <authorList>
            <person name="Reichwald K."/>
            <person name="Felder M."/>
            <person name="Petzold A."/>
            <person name="Koch P."/>
            <person name="Groth M."/>
            <person name="Platzer M."/>
        </authorList>
    </citation>
    <scope>NUCLEOTIDE SEQUENCE</scope>
    <source>
        <tissue evidence="2">Brain</tissue>
    </source>
</reference>
<feature type="region of interest" description="Disordered" evidence="1">
    <location>
        <begin position="95"/>
        <end position="158"/>
    </location>
</feature>
<name>A0A1A7ZK95_NOTFU</name>
<reference evidence="2" key="1">
    <citation type="submission" date="2016-05" db="EMBL/GenBank/DDBJ databases">
        <authorList>
            <person name="Lavstsen T."/>
            <person name="Jespersen J.S."/>
        </authorList>
    </citation>
    <scope>NUCLEOTIDE SEQUENCE</scope>
    <source>
        <tissue evidence="2">Brain</tissue>
    </source>
</reference>
<gene>
    <name evidence="2" type="primary">BX640584.1</name>
</gene>